<dbReference type="PROSITE" id="PS01187">
    <property type="entry name" value="EGF_CA"/>
    <property type="match status" value="1"/>
</dbReference>
<dbReference type="Proteomes" id="UP001266305">
    <property type="component" value="Unassembled WGS sequence"/>
</dbReference>
<dbReference type="PROSITE" id="PS50026">
    <property type="entry name" value="EGF_3"/>
    <property type="match status" value="1"/>
</dbReference>
<dbReference type="InterPro" id="IPR000152">
    <property type="entry name" value="EGF-type_Asp/Asn_hydroxyl_site"/>
</dbReference>
<dbReference type="InterPro" id="IPR001881">
    <property type="entry name" value="EGF-like_Ca-bd_dom"/>
</dbReference>
<keyword evidence="1" id="KW-1015">Disulfide bond</keyword>
<proteinExistence type="predicted"/>
<dbReference type="SMART" id="SM00179">
    <property type="entry name" value="EGF_CA"/>
    <property type="match status" value="1"/>
</dbReference>
<evidence type="ECO:0000256" key="2">
    <source>
        <dbReference type="PROSITE-ProRule" id="PRU00076"/>
    </source>
</evidence>
<dbReference type="PROSITE" id="PS01186">
    <property type="entry name" value="EGF_2"/>
    <property type="match status" value="1"/>
</dbReference>
<dbReference type="InterPro" id="IPR000742">
    <property type="entry name" value="EGF"/>
</dbReference>
<comment type="caution">
    <text evidence="4">The sequence shown here is derived from an EMBL/GenBank/DDBJ whole genome shotgun (WGS) entry which is preliminary data.</text>
</comment>
<dbReference type="SMART" id="SM00181">
    <property type="entry name" value="EGF"/>
    <property type="match status" value="1"/>
</dbReference>
<dbReference type="Gene3D" id="2.10.25.10">
    <property type="entry name" value="Laminin"/>
    <property type="match status" value="1"/>
</dbReference>
<sequence length="105" mass="11340">MAGREALSLGTEAELPNSLPGDDQDECLLLPGELCQHLCINTVGSYHCACFPGFSLQDDGRTCHPGECGIPGVYTVGSFTSCYLTCWNPQEPEAPSDGEFVRQRK</sequence>
<feature type="domain" description="EGF-like" evidence="3">
    <location>
        <begin position="23"/>
        <end position="64"/>
    </location>
</feature>
<dbReference type="Pfam" id="PF14670">
    <property type="entry name" value="FXa_inhibition"/>
    <property type="match status" value="1"/>
</dbReference>
<dbReference type="EMBL" id="JASSZA010000016">
    <property type="protein sequence ID" value="KAK2091415.1"/>
    <property type="molecule type" value="Genomic_DNA"/>
</dbReference>
<protein>
    <submittedName>
        <fullName evidence="4">Fibulin-2</fullName>
    </submittedName>
</protein>
<evidence type="ECO:0000313" key="4">
    <source>
        <dbReference type="EMBL" id="KAK2091415.1"/>
    </source>
</evidence>
<dbReference type="PROSITE" id="PS00010">
    <property type="entry name" value="ASX_HYDROXYL"/>
    <property type="match status" value="1"/>
</dbReference>
<accession>A0ABQ9U2X1</accession>
<evidence type="ECO:0000313" key="5">
    <source>
        <dbReference type="Proteomes" id="UP001266305"/>
    </source>
</evidence>
<reference evidence="4 5" key="1">
    <citation type="submission" date="2023-05" db="EMBL/GenBank/DDBJ databases">
        <title>B98-5 Cell Line De Novo Hybrid Assembly: An Optical Mapping Approach.</title>
        <authorList>
            <person name="Kananen K."/>
            <person name="Auerbach J.A."/>
            <person name="Kautto E."/>
            <person name="Blachly J.S."/>
        </authorList>
    </citation>
    <scope>NUCLEOTIDE SEQUENCE [LARGE SCALE GENOMIC DNA]</scope>
    <source>
        <strain evidence="4">B95-8</strain>
        <tissue evidence="4">Cell line</tissue>
    </source>
</reference>
<keyword evidence="5" id="KW-1185">Reference proteome</keyword>
<name>A0ABQ9U2X1_SAGOE</name>
<dbReference type="InterPro" id="IPR018097">
    <property type="entry name" value="EGF_Ca-bd_CS"/>
</dbReference>
<comment type="caution">
    <text evidence="2">Lacks conserved residue(s) required for the propagation of feature annotation.</text>
</comment>
<gene>
    <name evidence="4" type="primary">FBLN2_3</name>
    <name evidence="4" type="ORF">P7K49_030699</name>
</gene>
<keyword evidence="2" id="KW-0245">EGF-like domain</keyword>
<dbReference type="SUPFAM" id="SSF57196">
    <property type="entry name" value="EGF/Laminin"/>
    <property type="match status" value="1"/>
</dbReference>
<organism evidence="4 5">
    <name type="scientific">Saguinus oedipus</name>
    <name type="common">Cotton-top tamarin</name>
    <name type="synonym">Oedipomidas oedipus</name>
    <dbReference type="NCBI Taxonomy" id="9490"/>
    <lineage>
        <taxon>Eukaryota</taxon>
        <taxon>Metazoa</taxon>
        <taxon>Chordata</taxon>
        <taxon>Craniata</taxon>
        <taxon>Vertebrata</taxon>
        <taxon>Euteleostomi</taxon>
        <taxon>Mammalia</taxon>
        <taxon>Eutheria</taxon>
        <taxon>Euarchontoglires</taxon>
        <taxon>Primates</taxon>
        <taxon>Haplorrhini</taxon>
        <taxon>Platyrrhini</taxon>
        <taxon>Cebidae</taxon>
        <taxon>Callitrichinae</taxon>
        <taxon>Saguinus</taxon>
    </lineage>
</organism>
<evidence type="ECO:0000259" key="3">
    <source>
        <dbReference type="PROSITE" id="PS50026"/>
    </source>
</evidence>
<evidence type="ECO:0000256" key="1">
    <source>
        <dbReference type="ARBA" id="ARBA00023157"/>
    </source>
</evidence>